<evidence type="ECO:0000256" key="7">
    <source>
        <dbReference type="ARBA" id="ARBA00022840"/>
    </source>
</evidence>
<dbReference type="RefSeq" id="WP_119911522.1">
    <property type="nucleotide sequence ID" value="NZ_QZCH01000020.1"/>
</dbReference>
<keyword evidence="4" id="KW-1003">Cell membrane</keyword>
<evidence type="ECO:0000256" key="2">
    <source>
        <dbReference type="ARBA" id="ARBA00005417"/>
    </source>
</evidence>
<keyword evidence="7 10" id="KW-0067">ATP-binding</keyword>
<dbReference type="Gene3D" id="3.40.50.300">
    <property type="entry name" value="P-loop containing nucleotide triphosphate hydrolases"/>
    <property type="match status" value="1"/>
</dbReference>
<name>A0A418YCB9_9GAMM</name>
<dbReference type="GO" id="GO:0005524">
    <property type="term" value="F:ATP binding"/>
    <property type="evidence" value="ECO:0007669"/>
    <property type="project" value="UniProtKB-KW"/>
</dbReference>
<evidence type="ECO:0000313" key="10">
    <source>
        <dbReference type="EMBL" id="RJG42170.1"/>
    </source>
</evidence>
<dbReference type="GO" id="GO:0005886">
    <property type="term" value="C:plasma membrane"/>
    <property type="evidence" value="ECO:0007669"/>
    <property type="project" value="UniProtKB-SubCell"/>
</dbReference>
<evidence type="ECO:0000256" key="8">
    <source>
        <dbReference type="ARBA" id="ARBA00023136"/>
    </source>
</evidence>
<dbReference type="InterPro" id="IPR003439">
    <property type="entry name" value="ABC_transporter-like_ATP-bd"/>
</dbReference>
<evidence type="ECO:0000259" key="9">
    <source>
        <dbReference type="PROSITE" id="PS50893"/>
    </source>
</evidence>
<reference evidence="10 11" key="2">
    <citation type="submission" date="2019-01" db="EMBL/GenBank/DDBJ databases">
        <title>Motilimonas pumilus sp. nov., isolated from the gut of sea cucumber (Apostichopus japonicus).</title>
        <authorList>
            <person name="Wang F.-Q."/>
            <person name="Ren L.-H."/>
            <person name="Lin Y.-W."/>
            <person name="Sun G.-H."/>
            <person name="Du Z.-J."/>
            <person name="Zhao J.-X."/>
            <person name="Liu X.-J."/>
            <person name="Liu L.-J."/>
        </authorList>
    </citation>
    <scope>NUCLEOTIDE SEQUENCE [LARGE SCALE GENOMIC DNA]</scope>
    <source>
        <strain evidence="10 11">PLHSC7-2</strain>
    </source>
</reference>
<evidence type="ECO:0000256" key="4">
    <source>
        <dbReference type="ARBA" id="ARBA00022475"/>
    </source>
</evidence>
<dbReference type="GO" id="GO:0016887">
    <property type="term" value="F:ATP hydrolysis activity"/>
    <property type="evidence" value="ECO:0007669"/>
    <property type="project" value="InterPro"/>
</dbReference>
<evidence type="ECO:0000313" key="11">
    <source>
        <dbReference type="Proteomes" id="UP000283255"/>
    </source>
</evidence>
<dbReference type="SMART" id="SM00382">
    <property type="entry name" value="AAA"/>
    <property type="match status" value="1"/>
</dbReference>
<dbReference type="AlphaFoldDB" id="A0A418YCB9"/>
<dbReference type="Pfam" id="PF00005">
    <property type="entry name" value="ABC_tran"/>
    <property type="match status" value="1"/>
</dbReference>
<proteinExistence type="inferred from homology"/>
<dbReference type="SUPFAM" id="SSF52540">
    <property type="entry name" value="P-loop containing nucleoside triphosphate hydrolases"/>
    <property type="match status" value="1"/>
</dbReference>
<comment type="caution">
    <text evidence="10">The sequence shown here is derived from an EMBL/GenBank/DDBJ whole genome shotgun (WGS) entry which is preliminary data.</text>
</comment>
<gene>
    <name evidence="10" type="ORF">D1Z90_14600</name>
</gene>
<feature type="domain" description="ABC transporter" evidence="9">
    <location>
        <begin position="5"/>
        <end position="251"/>
    </location>
</feature>
<protein>
    <submittedName>
        <fullName evidence="10">ATP-binding cassette domain-containing protein</fullName>
    </submittedName>
</protein>
<keyword evidence="8" id="KW-0472">Membrane</keyword>
<evidence type="ECO:0000256" key="5">
    <source>
        <dbReference type="ARBA" id="ARBA00022519"/>
    </source>
</evidence>
<keyword evidence="6" id="KW-0547">Nucleotide-binding</keyword>
<dbReference type="GO" id="GO:0055085">
    <property type="term" value="P:transmembrane transport"/>
    <property type="evidence" value="ECO:0007669"/>
    <property type="project" value="UniProtKB-ARBA"/>
</dbReference>
<keyword evidence="11" id="KW-1185">Reference proteome</keyword>
<comment type="subcellular location">
    <subcellularLocation>
        <location evidence="1">Cell inner membrane</location>
        <topology evidence="1">Peripheral membrane protein</topology>
    </subcellularLocation>
</comment>
<accession>A0A418YCB9</accession>
<keyword evidence="5" id="KW-0997">Cell inner membrane</keyword>
<keyword evidence="3" id="KW-0813">Transport</keyword>
<evidence type="ECO:0000256" key="6">
    <source>
        <dbReference type="ARBA" id="ARBA00022741"/>
    </source>
</evidence>
<dbReference type="InterPro" id="IPR027417">
    <property type="entry name" value="P-loop_NTPase"/>
</dbReference>
<dbReference type="OrthoDB" id="9784450at2"/>
<evidence type="ECO:0000256" key="1">
    <source>
        <dbReference type="ARBA" id="ARBA00004417"/>
    </source>
</evidence>
<comment type="similarity">
    <text evidence="2">Belongs to the ABC transporter superfamily.</text>
</comment>
<dbReference type="CDD" id="cd03257">
    <property type="entry name" value="ABC_NikE_OppD_transporters"/>
    <property type="match status" value="1"/>
</dbReference>
<dbReference type="Proteomes" id="UP000283255">
    <property type="component" value="Unassembled WGS sequence"/>
</dbReference>
<evidence type="ECO:0000256" key="3">
    <source>
        <dbReference type="ARBA" id="ARBA00022448"/>
    </source>
</evidence>
<dbReference type="PROSITE" id="PS50893">
    <property type="entry name" value="ABC_TRANSPORTER_2"/>
    <property type="match status" value="1"/>
</dbReference>
<dbReference type="PANTHER" id="PTHR43776">
    <property type="entry name" value="TRANSPORT ATP-BINDING PROTEIN"/>
    <property type="match status" value="1"/>
</dbReference>
<dbReference type="EMBL" id="QZCH01000020">
    <property type="protein sequence ID" value="RJG42170.1"/>
    <property type="molecule type" value="Genomic_DNA"/>
</dbReference>
<dbReference type="InterPro" id="IPR003593">
    <property type="entry name" value="AAA+_ATPase"/>
</dbReference>
<reference evidence="10 11" key="1">
    <citation type="submission" date="2018-09" db="EMBL/GenBank/DDBJ databases">
        <authorList>
            <person name="Wang F."/>
        </authorList>
    </citation>
    <scope>NUCLEOTIDE SEQUENCE [LARGE SCALE GENOMIC DNA]</scope>
    <source>
        <strain evidence="10 11">PLHSC7-2</strain>
    </source>
</reference>
<organism evidence="10 11">
    <name type="scientific">Motilimonas pumila</name>
    <dbReference type="NCBI Taxonomy" id="2303987"/>
    <lineage>
        <taxon>Bacteria</taxon>
        <taxon>Pseudomonadati</taxon>
        <taxon>Pseudomonadota</taxon>
        <taxon>Gammaproteobacteria</taxon>
        <taxon>Alteromonadales</taxon>
        <taxon>Alteromonadales genera incertae sedis</taxon>
        <taxon>Motilimonas</taxon>
    </lineage>
</organism>
<dbReference type="PANTHER" id="PTHR43776:SF4">
    <property type="entry name" value="PUTRESCINE EXPORT SYSTEM ATP-BINDING PROTEIN SAPF"/>
    <property type="match status" value="1"/>
</dbReference>
<dbReference type="InterPro" id="IPR050319">
    <property type="entry name" value="ABC_transp_ATP-bind"/>
</dbReference>
<sequence length="260" mass="29233">MTSLLNVSNLSKSFIQHQGFFRKKEVMAFAPLSFDLERGETLAIVGESGSGKSTLAKVLTGVMKPTTGHIRIDGINHSVQQHEKRCKQIRMIFQDPNTSLNPRARIGRILEAPLSLNNSELTPEQTQQRIEDTLKKVGLLPEHEAFYPIMLSSSQKQRVALARALILDPKIIVADEVLATLDVSVRSQIINLVLQVQKERGISFIMVAHNIGIVRHISDKILVMHEGQMVEYGDTLQVLNDPQHIVTKRILLNQKIQIRK</sequence>